<dbReference type="Pfam" id="PF13727">
    <property type="entry name" value="CoA_binding_3"/>
    <property type="match status" value="1"/>
</dbReference>
<dbReference type="InterPro" id="IPR017475">
    <property type="entry name" value="EPS_sugar_tfrase"/>
</dbReference>
<organism evidence="9 10">
    <name type="scientific">Candidatus Lambdaproteobacteria bacterium RIFOXYD2_FULL_50_16</name>
    <dbReference type="NCBI Taxonomy" id="1817772"/>
    <lineage>
        <taxon>Bacteria</taxon>
        <taxon>Pseudomonadati</taxon>
        <taxon>Pseudomonadota</taxon>
        <taxon>Candidatus Lambdaproteobacteria</taxon>
    </lineage>
</organism>
<comment type="similarity">
    <text evidence="2">Belongs to the bacterial sugar transferase family.</text>
</comment>
<dbReference type="Gene3D" id="3.40.50.720">
    <property type="entry name" value="NAD(P)-binding Rossmann-like Domain"/>
    <property type="match status" value="1"/>
</dbReference>
<dbReference type="Pfam" id="PF02397">
    <property type="entry name" value="Bac_transf"/>
    <property type="match status" value="1"/>
</dbReference>
<dbReference type="Proteomes" id="UP000178449">
    <property type="component" value="Unassembled WGS sequence"/>
</dbReference>
<feature type="domain" description="Bacterial sugar transferase" evidence="8">
    <location>
        <begin position="275"/>
        <end position="456"/>
    </location>
</feature>
<keyword evidence="4 7" id="KW-0812">Transmembrane</keyword>
<evidence type="ECO:0000256" key="7">
    <source>
        <dbReference type="SAM" id="Phobius"/>
    </source>
</evidence>
<evidence type="ECO:0000313" key="9">
    <source>
        <dbReference type="EMBL" id="OGG96292.1"/>
    </source>
</evidence>
<dbReference type="GO" id="GO:0016780">
    <property type="term" value="F:phosphotransferase activity, for other substituted phosphate groups"/>
    <property type="evidence" value="ECO:0007669"/>
    <property type="project" value="TreeGrafter"/>
</dbReference>
<evidence type="ECO:0000256" key="6">
    <source>
        <dbReference type="ARBA" id="ARBA00023136"/>
    </source>
</evidence>
<feature type="transmembrane region" description="Helical" evidence="7">
    <location>
        <begin position="280"/>
        <end position="301"/>
    </location>
</feature>
<evidence type="ECO:0000256" key="1">
    <source>
        <dbReference type="ARBA" id="ARBA00004141"/>
    </source>
</evidence>
<keyword evidence="3 9" id="KW-0808">Transferase</keyword>
<feature type="transmembrane region" description="Helical" evidence="7">
    <location>
        <begin position="91"/>
        <end position="107"/>
    </location>
</feature>
<dbReference type="InterPro" id="IPR003362">
    <property type="entry name" value="Bact_transf"/>
</dbReference>
<keyword evidence="6 7" id="KW-0472">Membrane</keyword>
<comment type="caution">
    <text evidence="9">The sequence shown here is derived from an EMBL/GenBank/DDBJ whole genome shotgun (WGS) entry which is preliminary data.</text>
</comment>
<dbReference type="GO" id="GO:0016020">
    <property type="term" value="C:membrane"/>
    <property type="evidence" value="ECO:0007669"/>
    <property type="project" value="UniProtKB-SubCell"/>
</dbReference>
<dbReference type="PANTHER" id="PTHR30576">
    <property type="entry name" value="COLANIC BIOSYNTHESIS UDP-GLUCOSE LIPID CARRIER TRANSFERASE"/>
    <property type="match status" value="1"/>
</dbReference>
<sequence length="462" mass="53304">MLKKKSEIFLTLLFLADQCIVWLCWSLAYYSRFSWFDLPAVAIQPPFIAYFKASWIVVVLSAPIFAYAQLYHPKRVFHLKGEQRAILKGSVLLYAALLGASFFYREFSFSRVFSVHFFIYTFFFLSMFRFLVRQFLAYLRKKGRNLRHVLLLGGGKLAQMFESRIANNPELGLVLRGYLAPEANDQLKATYLGDFSGLHLTIAKGIDQVYLALDSDQQSELERLNHLLAEETVDVNIIPDIYHSLAINPEFLDLDGMPIIALRQSPVEGWNRVLKRGFDLLVACCCITVVAPLWLILPLIIKLTSKGPVFYRQTRTGLDGRAFEMLKFRSMRQGAEAQTGAVWAKKGDDRTTPIGAFMRRTSLDEIPQFFNVLRGDMSIIGPRPERPVFIEQFKSQVPNYMLRHKIKTGVTGWAQINGWRGNTSLEKRIEYDIYYLTHWSIWFDMKIFLLSIFKGFKDPNAY</sequence>
<dbReference type="PANTHER" id="PTHR30576:SF0">
    <property type="entry name" value="UNDECAPRENYL-PHOSPHATE N-ACETYLGALACTOSAMINYL 1-PHOSPHATE TRANSFERASE-RELATED"/>
    <property type="match status" value="1"/>
</dbReference>
<dbReference type="NCBIfam" id="TIGR03025">
    <property type="entry name" value="EPS_sugtrans"/>
    <property type="match status" value="1"/>
</dbReference>
<gene>
    <name evidence="9" type="ORF">A2527_02255</name>
</gene>
<evidence type="ECO:0000256" key="5">
    <source>
        <dbReference type="ARBA" id="ARBA00022989"/>
    </source>
</evidence>
<feature type="transmembrane region" description="Helical" evidence="7">
    <location>
        <begin position="48"/>
        <end position="70"/>
    </location>
</feature>
<evidence type="ECO:0000256" key="2">
    <source>
        <dbReference type="ARBA" id="ARBA00006464"/>
    </source>
</evidence>
<comment type="subcellular location">
    <subcellularLocation>
        <location evidence="1">Membrane</location>
        <topology evidence="1">Multi-pass membrane protein</topology>
    </subcellularLocation>
</comment>
<dbReference type="EMBL" id="MFNE01000016">
    <property type="protein sequence ID" value="OGG96292.1"/>
    <property type="molecule type" value="Genomic_DNA"/>
</dbReference>
<name>A0A1F6GDW9_9PROT</name>
<reference evidence="9 10" key="1">
    <citation type="journal article" date="2016" name="Nat. Commun.">
        <title>Thousands of microbial genomes shed light on interconnected biogeochemical processes in an aquifer system.</title>
        <authorList>
            <person name="Anantharaman K."/>
            <person name="Brown C.T."/>
            <person name="Hug L.A."/>
            <person name="Sharon I."/>
            <person name="Castelle C.J."/>
            <person name="Probst A.J."/>
            <person name="Thomas B.C."/>
            <person name="Singh A."/>
            <person name="Wilkins M.J."/>
            <person name="Karaoz U."/>
            <person name="Brodie E.L."/>
            <person name="Williams K.H."/>
            <person name="Hubbard S.S."/>
            <person name="Banfield J.F."/>
        </authorList>
    </citation>
    <scope>NUCLEOTIDE SEQUENCE [LARGE SCALE GENOMIC DNA]</scope>
</reference>
<dbReference type="InterPro" id="IPR017473">
    <property type="entry name" value="Undecaprenyl-P_gluc_Ptfrase"/>
</dbReference>
<dbReference type="AlphaFoldDB" id="A0A1F6GDW9"/>
<keyword evidence="5 7" id="KW-1133">Transmembrane helix</keyword>
<dbReference type="STRING" id="1817772.A2527_02255"/>
<feature type="transmembrane region" description="Helical" evidence="7">
    <location>
        <begin position="113"/>
        <end position="132"/>
    </location>
</feature>
<dbReference type="NCBIfam" id="TIGR03023">
    <property type="entry name" value="WcaJ_sugtrans"/>
    <property type="match status" value="1"/>
</dbReference>
<evidence type="ECO:0000313" key="10">
    <source>
        <dbReference type="Proteomes" id="UP000178449"/>
    </source>
</evidence>
<evidence type="ECO:0000256" key="4">
    <source>
        <dbReference type="ARBA" id="ARBA00022692"/>
    </source>
</evidence>
<accession>A0A1F6GDW9</accession>
<evidence type="ECO:0000256" key="3">
    <source>
        <dbReference type="ARBA" id="ARBA00022679"/>
    </source>
</evidence>
<proteinExistence type="inferred from homology"/>
<feature type="transmembrane region" description="Helical" evidence="7">
    <location>
        <begin position="7"/>
        <end position="28"/>
    </location>
</feature>
<protein>
    <submittedName>
        <fullName evidence="9">Undecaprenyl-phosphate glucose phosphotransferase</fullName>
    </submittedName>
</protein>
<evidence type="ECO:0000259" key="8">
    <source>
        <dbReference type="Pfam" id="PF02397"/>
    </source>
</evidence>